<dbReference type="Pfam" id="PF13181">
    <property type="entry name" value="TPR_8"/>
    <property type="match status" value="1"/>
</dbReference>
<evidence type="ECO:0000256" key="1">
    <source>
        <dbReference type="PROSITE-ProRule" id="PRU00339"/>
    </source>
</evidence>
<dbReference type="SMART" id="SM00028">
    <property type="entry name" value="TPR"/>
    <property type="match status" value="2"/>
</dbReference>
<protein>
    <submittedName>
        <fullName evidence="3">Uncharacterized protein</fullName>
    </submittedName>
</protein>
<dbReference type="Pfam" id="PF00515">
    <property type="entry name" value="TPR_1"/>
    <property type="match status" value="1"/>
</dbReference>
<accession>A0A401Q209</accession>
<dbReference type="EMBL" id="BFAA01014657">
    <property type="protein sequence ID" value="GCB79447.1"/>
    <property type="molecule type" value="Genomic_DNA"/>
</dbReference>
<comment type="caution">
    <text evidence="3">The sequence shown here is derived from an EMBL/GenBank/DDBJ whole genome shotgun (WGS) entry which is preliminary data.</text>
</comment>
<keyword evidence="4" id="KW-1185">Reference proteome</keyword>
<evidence type="ECO:0000256" key="2">
    <source>
        <dbReference type="SAM" id="MobiDB-lite"/>
    </source>
</evidence>
<dbReference type="Proteomes" id="UP000288216">
    <property type="component" value="Unassembled WGS sequence"/>
</dbReference>
<name>A0A401Q209_SCYTO</name>
<reference evidence="3 4" key="1">
    <citation type="journal article" date="2018" name="Nat. Ecol. Evol.">
        <title>Shark genomes provide insights into elasmobranch evolution and the origin of vertebrates.</title>
        <authorList>
            <person name="Hara Y"/>
            <person name="Yamaguchi K"/>
            <person name="Onimaru K"/>
            <person name="Kadota M"/>
            <person name="Koyanagi M"/>
            <person name="Keeley SD"/>
            <person name="Tatsumi K"/>
            <person name="Tanaka K"/>
            <person name="Motone F"/>
            <person name="Kageyama Y"/>
            <person name="Nozu R"/>
            <person name="Adachi N"/>
            <person name="Nishimura O"/>
            <person name="Nakagawa R"/>
            <person name="Tanegashima C"/>
            <person name="Kiyatake I"/>
            <person name="Matsumoto R"/>
            <person name="Murakumo K"/>
            <person name="Nishida K"/>
            <person name="Terakita A"/>
            <person name="Kuratani S"/>
            <person name="Sato K"/>
            <person name="Hyodo S Kuraku.S."/>
        </authorList>
    </citation>
    <scope>NUCLEOTIDE SEQUENCE [LARGE SCALE GENOMIC DNA]</scope>
</reference>
<dbReference type="PANTHER" id="PTHR45153">
    <property type="entry name" value="TETRATRICOPEPTIDE REPEAT PROTEIN 16"/>
    <property type="match status" value="1"/>
</dbReference>
<organism evidence="3 4">
    <name type="scientific">Scyliorhinus torazame</name>
    <name type="common">Cloudy catshark</name>
    <name type="synonym">Catulus torazame</name>
    <dbReference type="NCBI Taxonomy" id="75743"/>
    <lineage>
        <taxon>Eukaryota</taxon>
        <taxon>Metazoa</taxon>
        <taxon>Chordata</taxon>
        <taxon>Craniata</taxon>
        <taxon>Vertebrata</taxon>
        <taxon>Chondrichthyes</taxon>
        <taxon>Elasmobranchii</taxon>
        <taxon>Galeomorphii</taxon>
        <taxon>Galeoidea</taxon>
        <taxon>Carcharhiniformes</taxon>
        <taxon>Scyliorhinidae</taxon>
        <taxon>Scyliorhinus</taxon>
    </lineage>
</organism>
<dbReference type="OrthoDB" id="1926212at2759"/>
<dbReference type="SUPFAM" id="SSF48452">
    <property type="entry name" value="TPR-like"/>
    <property type="match status" value="1"/>
</dbReference>
<proteinExistence type="predicted"/>
<dbReference type="PANTHER" id="PTHR45153:SF1">
    <property type="entry name" value="TETRATRICOPEPTIDE REPEAT PROTEIN 16"/>
    <property type="match status" value="1"/>
</dbReference>
<dbReference type="Gene3D" id="1.25.40.10">
    <property type="entry name" value="Tetratricopeptide repeat domain"/>
    <property type="match status" value="2"/>
</dbReference>
<dbReference type="AlphaFoldDB" id="A0A401Q209"/>
<dbReference type="PROSITE" id="PS50005">
    <property type="entry name" value="TPR"/>
    <property type="match status" value="2"/>
</dbReference>
<feature type="repeat" description="TPR" evidence="1">
    <location>
        <begin position="75"/>
        <end position="108"/>
    </location>
</feature>
<keyword evidence="1" id="KW-0802">TPR repeat</keyword>
<sequence>GTLHRRLKNFNAAIDDYLFVLDRIGNGEQSDTYVETQSQLLLTYNDFAVHCYHKGFIEEAIILLNLSIRGEKQQKGLYINRGDCFLKQCNLDFALLDYEQALELDPEDWRIQIRIAAIKNEKGLLEHQNGNYQQAEKHFTNAIENNPHVSQYYLHRAKTRAVLQHVTGSQEDAIMSLLLDIRNKEIIPLLTHLFPGKSRDEILASKVVESARAKLSASLHSCPTHGTKMLQDRPALPVQPKHPASEIIGTKRGVQKAESDFASCIKETDQYEEIAERKKMLTQEIQKSLHYRKPLLIDRPDIRMILKPPPASETASSNKPCNWKGSRSLFTGSN</sequence>
<evidence type="ECO:0000313" key="3">
    <source>
        <dbReference type="EMBL" id="GCB79447.1"/>
    </source>
</evidence>
<feature type="repeat" description="TPR" evidence="1">
    <location>
        <begin position="116"/>
        <end position="149"/>
    </location>
</feature>
<feature type="region of interest" description="Disordered" evidence="2">
    <location>
        <begin position="308"/>
        <end position="334"/>
    </location>
</feature>
<dbReference type="STRING" id="75743.A0A401Q209"/>
<dbReference type="InterPro" id="IPR011990">
    <property type="entry name" value="TPR-like_helical_dom_sf"/>
</dbReference>
<dbReference type="InterPro" id="IPR019734">
    <property type="entry name" value="TPR_rpt"/>
</dbReference>
<gene>
    <name evidence="3" type="ORF">scyTo_0019545</name>
</gene>
<feature type="non-terminal residue" evidence="3">
    <location>
        <position position="1"/>
    </location>
</feature>
<evidence type="ECO:0000313" key="4">
    <source>
        <dbReference type="Proteomes" id="UP000288216"/>
    </source>
</evidence>